<dbReference type="AlphaFoldDB" id="A0A507QWL9"/>
<keyword evidence="3" id="KW-1185">Reference proteome</keyword>
<name>A0A507QWL9_MONPU</name>
<evidence type="ECO:0000313" key="2">
    <source>
        <dbReference type="EMBL" id="TQB73718.1"/>
    </source>
</evidence>
<sequence>MRQFGSASDELLPRASMSTPARSFSSGAAMRNKISQPRVLRPSTCWIRAQVQQRQPRKPKISSCMPSEGKLCLLDTREMRRPSEASFGCGDGKKSNASIVVLGPPVSFPGLLGADGGPDDLRGAFRLIARLFWNGVSELAQPLGPLLLTYCILRCTDRPRHWDLDRDARLSRVSSMTIL</sequence>
<organism evidence="2 3">
    <name type="scientific">Monascus purpureus</name>
    <name type="common">Red mold</name>
    <name type="synonym">Monascus anka</name>
    <dbReference type="NCBI Taxonomy" id="5098"/>
    <lineage>
        <taxon>Eukaryota</taxon>
        <taxon>Fungi</taxon>
        <taxon>Dikarya</taxon>
        <taxon>Ascomycota</taxon>
        <taxon>Pezizomycotina</taxon>
        <taxon>Eurotiomycetes</taxon>
        <taxon>Eurotiomycetidae</taxon>
        <taxon>Eurotiales</taxon>
        <taxon>Aspergillaceae</taxon>
        <taxon>Monascus</taxon>
    </lineage>
</organism>
<evidence type="ECO:0000313" key="3">
    <source>
        <dbReference type="Proteomes" id="UP000319663"/>
    </source>
</evidence>
<feature type="region of interest" description="Disordered" evidence="1">
    <location>
        <begin position="1"/>
        <end position="33"/>
    </location>
</feature>
<gene>
    <name evidence="2" type="ORF">MPDQ_005641</name>
</gene>
<dbReference type="EMBL" id="VIFY01000040">
    <property type="protein sequence ID" value="TQB73718.1"/>
    <property type="molecule type" value="Genomic_DNA"/>
</dbReference>
<feature type="compositionally biased region" description="Polar residues" evidence="1">
    <location>
        <begin position="16"/>
        <end position="26"/>
    </location>
</feature>
<reference evidence="2 3" key="1">
    <citation type="submission" date="2019-06" db="EMBL/GenBank/DDBJ databases">
        <title>Wine fermentation using esterase from Monascus purpureus.</title>
        <authorList>
            <person name="Geng C."/>
            <person name="Zhang Y."/>
        </authorList>
    </citation>
    <scope>NUCLEOTIDE SEQUENCE [LARGE SCALE GENOMIC DNA]</scope>
    <source>
        <strain evidence="2">HQ1</strain>
    </source>
</reference>
<protein>
    <submittedName>
        <fullName evidence="2">Uncharacterized protein</fullName>
    </submittedName>
</protein>
<evidence type="ECO:0000256" key="1">
    <source>
        <dbReference type="SAM" id="MobiDB-lite"/>
    </source>
</evidence>
<accession>A0A507QWL9</accession>
<proteinExistence type="predicted"/>
<comment type="caution">
    <text evidence="2">The sequence shown here is derived from an EMBL/GenBank/DDBJ whole genome shotgun (WGS) entry which is preliminary data.</text>
</comment>
<dbReference type="Proteomes" id="UP000319663">
    <property type="component" value="Unassembled WGS sequence"/>
</dbReference>